<reference evidence="8" key="1">
    <citation type="submission" date="2012-06" db="EMBL/GenBank/DDBJ databases">
        <title>Complete sequence of chromosome of Desulfomonile tiedjei DSM 6799.</title>
        <authorList>
            <person name="Lucas S."/>
            <person name="Copeland A."/>
            <person name="Lapidus A."/>
            <person name="Glavina del Rio T."/>
            <person name="Dalin E."/>
            <person name="Tice H."/>
            <person name="Bruce D."/>
            <person name="Goodwin L."/>
            <person name="Pitluck S."/>
            <person name="Peters L."/>
            <person name="Ovchinnikova G."/>
            <person name="Zeytun A."/>
            <person name="Lu M."/>
            <person name="Kyrpides N."/>
            <person name="Mavromatis K."/>
            <person name="Ivanova N."/>
            <person name="Brettin T."/>
            <person name="Detter J.C."/>
            <person name="Han C."/>
            <person name="Larimer F."/>
            <person name="Land M."/>
            <person name="Hauser L."/>
            <person name="Markowitz V."/>
            <person name="Cheng J.-F."/>
            <person name="Hugenholtz P."/>
            <person name="Woyke T."/>
            <person name="Wu D."/>
            <person name="Spring S."/>
            <person name="Schroeder M."/>
            <person name="Brambilla E."/>
            <person name="Klenk H.-P."/>
            <person name="Eisen J.A."/>
        </authorList>
    </citation>
    <scope>NUCLEOTIDE SEQUENCE [LARGE SCALE GENOMIC DNA]</scope>
    <source>
        <strain evidence="8">ATCC 49306 / DSM 6799 / DCB-1</strain>
    </source>
</reference>
<keyword evidence="8" id="KW-1185">Reference proteome</keyword>
<dbReference type="InterPro" id="IPR003439">
    <property type="entry name" value="ABC_transporter-like_ATP-bd"/>
</dbReference>
<dbReference type="STRING" id="706587.Desti_4656"/>
<dbReference type="PROSITE" id="PS00211">
    <property type="entry name" value="ABC_TRANSPORTER_1"/>
    <property type="match status" value="1"/>
</dbReference>
<keyword evidence="4 7" id="KW-0067">ATP-binding</keyword>
<protein>
    <submittedName>
        <fullName evidence="7">Amino acid/amide ABC transporter ATP-binding protein 2, HAAT family</fullName>
    </submittedName>
</protein>
<dbReference type="OrthoDB" id="9780436at2"/>
<dbReference type="Gene3D" id="3.40.50.300">
    <property type="entry name" value="P-loop containing nucleotide triphosphate hydrolases"/>
    <property type="match status" value="1"/>
</dbReference>
<dbReference type="InterPro" id="IPR017871">
    <property type="entry name" value="ABC_transporter-like_CS"/>
</dbReference>
<dbReference type="GO" id="GO:0015807">
    <property type="term" value="P:L-amino acid transport"/>
    <property type="evidence" value="ECO:0007669"/>
    <property type="project" value="TreeGrafter"/>
</dbReference>
<dbReference type="InterPro" id="IPR027417">
    <property type="entry name" value="P-loop_NTPase"/>
</dbReference>
<evidence type="ECO:0000259" key="6">
    <source>
        <dbReference type="PROSITE" id="PS50893"/>
    </source>
</evidence>
<sequence length="234" mass="26283">MLLQVKGINTYYGLSHILFDVSLEVDRGEVVVLLGRNGAGKTTTMRSIMGLTAPKNGTVTYHDQDITGLSPYKVARLGMGFVPEDRRIFPDLTVRANLEVGLKKSRNNDNKWTFERVFDLFPRLKELSRRRGGTLSGGEQQMLTIARTLMGNPDLLLLDEPSEGLAPIIVKSLGEFIDRIKQEGMTVLLSEQNVKFSLKHSDRAYIVDSGHIKYQGSIKDLEKDEDVKKRYLAV</sequence>
<evidence type="ECO:0000256" key="2">
    <source>
        <dbReference type="ARBA" id="ARBA00022448"/>
    </source>
</evidence>
<name>I4CCI8_DESTA</name>
<dbReference type="PANTHER" id="PTHR43820">
    <property type="entry name" value="HIGH-AFFINITY BRANCHED-CHAIN AMINO ACID TRANSPORT ATP-BINDING PROTEIN LIVF"/>
    <property type="match status" value="1"/>
</dbReference>
<comment type="similarity">
    <text evidence="1">Belongs to the ABC transporter superfamily.</text>
</comment>
<evidence type="ECO:0000256" key="5">
    <source>
        <dbReference type="ARBA" id="ARBA00022970"/>
    </source>
</evidence>
<dbReference type="RefSeq" id="WP_014812389.1">
    <property type="nucleotide sequence ID" value="NC_018025.1"/>
</dbReference>
<proteinExistence type="inferred from homology"/>
<dbReference type="GO" id="GO:0015658">
    <property type="term" value="F:branched-chain amino acid transmembrane transporter activity"/>
    <property type="evidence" value="ECO:0007669"/>
    <property type="project" value="TreeGrafter"/>
</dbReference>
<dbReference type="PANTHER" id="PTHR43820:SF2">
    <property type="entry name" value="ABC TRANSPORTER ATP-BINDING PROTEIN"/>
    <property type="match status" value="1"/>
</dbReference>
<evidence type="ECO:0000256" key="3">
    <source>
        <dbReference type="ARBA" id="ARBA00022741"/>
    </source>
</evidence>
<accession>I4CCI8</accession>
<dbReference type="GO" id="GO:0016887">
    <property type="term" value="F:ATP hydrolysis activity"/>
    <property type="evidence" value="ECO:0007669"/>
    <property type="project" value="InterPro"/>
</dbReference>
<feature type="domain" description="ABC transporter" evidence="6">
    <location>
        <begin position="3"/>
        <end position="234"/>
    </location>
</feature>
<dbReference type="Pfam" id="PF00005">
    <property type="entry name" value="ABC_tran"/>
    <property type="match status" value="1"/>
</dbReference>
<dbReference type="eggNOG" id="COG0410">
    <property type="taxonomic scope" value="Bacteria"/>
</dbReference>
<dbReference type="SMART" id="SM00382">
    <property type="entry name" value="AAA"/>
    <property type="match status" value="1"/>
</dbReference>
<dbReference type="Proteomes" id="UP000006055">
    <property type="component" value="Chromosome"/>
</dbReference>
<dbReference type="InterPro" id="IPR003593">
    <property type="entry name" value="AAA+_ATPase"/>
</dbReference>
<keyword evidence="2" id="KW-0813">Transport</keyword>
<gene>
    <name evidence="7" type="ordered locus">Desti_4656</name>
</gene>
<organism evidence="7 8">
    <name type="scientific">Desulfomonile tiedjei (strain ATCC 49306 / DSM 6799 / DCB-1)</name>
    <dbReference type="NCBI Taxonomy" id="706587"/>
    <lineage>
        <taxon>Bacteria</taxon>
        <taxon>Pseudomonadati</taxon>
        <taxon>Thermodesulfobacteriota</taxon>
        <taxon>Desulfomonilia</taxon>
        <taxon>Desulfomonilales</taxon>
        <taxon>Desulfomonilaceae</taxon>
        <taxon>Desulfomonile</taxon>
    </lineage>
</organism>
<dbReference type="PATRIC" id="fig|706587.4.peg.5270"/>
<dbReference type="EMBL" id="CP003360">
    <property type="protein sequence ID" value="AFM27279.1"/>
    <property type="molecule type" value="Genomic_DNA"/>
</dbReference>
<dbReference type="KEGG" id="dti:Desti_4656"/>
<dbReference type="CDD" id="cd03224">
    <property type="entry name" value="ABC_TM1139_LivF_branched"/>
    <property type="match status" value="1"/>
</dbReference>
<evidence type="ECO:0000256" key="1">
    <source>
        <dbReference type="ARBA" id="ARBA00005417"/>
    </source>
</evidence>
<keyword evidence="3" id="KW-0547">Nucleotide-binding</keyword>
<dbReference type="InterPro" id="IPR052156">
    <property type="entry name" value="BCAA_Transport_ATP-bd_LivF"/>
</dbReference>
<dbReference type="GO" id="GO:0005524">
    <property type="term" value="F:ATP binding"/>
    <property type="evidence" value="ECO:0007669"/>
    <property type="project" value="UniProtKB-KW"/>
</dbReference>
<keyword evidence="5" id="KW-0029">Amino-acid transport</keyword>
<dbReference type="AlphaFoldDB" id="I4CCI8"/>
<dbReference type="HOGENOM" id="CLU_000604_1_2_7"/>
<evidence type="ECO:0000313" key="8">
    <source>
        <dbReference type="Proteomes" id="UP000006055"/>
    </source>
</evidence>
<dbReference type="PROSITE" id="PS50893">
    <property type="entry name" value="ABC_TRANSPORTER_2"/>
    <property type="match status" value="1"/>
</dbReference>
<dbReference type="SUPFAM" id="SSF52540">
    <property type="entry name" value="P-loop containing nucleoside triphosphate hydrolases"/>
    <property type="match status" value="1"/>
</dbReference>
<evidence type="ECO:0000256" key="4">
    <source>
        <dbReference type="ARBA" id="ARBA00022840"/>
    </source>
</evidence>
<evidence type="ECO:0000313" key="7">
    <source>
        <dbReference type="EMBL" id="AFM27279.1"/>
    </source>
</evidence>